<proteinExistence type="predicted"/>
<accession>A0ABS0N209</accession>
<feature type="transmembrane region" description="Helical" evidence="2">
    <location>
        <begin position="366"/>
        <end position="387"/>
    </location>
</feature>
<feature type="transmembrane region" description="Helical" evidence="2">
    <location>
        <begin position="497"/>
        <end position="516"/>
    </location>
</feature>
<dbReference type="PRINTS" id="PR00702">
    <property type="entry name" value="ACRIFLAVINRP"/>
</dbReference>
<feature type="transmembrane region" description="Helical" evidence="2">
    <location>
        <begin position="420"/>
        <end position="446"/>
    </location>
</feature>
<comment type="caution">
    <text evidence="3">The sequence shown here is derived from an EMBL/GenBank/DDBJ whole genome shotgun (WGS) entry which is preliminary data.</text>
</comment>
<name>A0ABS0N209_9SPHN</name>
<reference evidence="3 4" key="1">
    <citation type="submission" date="2020-11" db="EMBL/GenBank/DDBJ databases">
        <title>Erythrobacter sediminis sp. nov., a marine bacterium from a tidal flat of Garorim Bay.</title>
        <authorList>
            <person name="Kim D."/>
            <person name="Yoo Y."/>
            <person name="Kim J.-J."/>
        </authorList>
    </citation>
    <scope>NUCLEOTIDE SEQUENCE [LARGE SCALE GENOMIC DNA]</scope>
    <source>
        <strain evidence="3 4">JGD-13</strain>
    </source>
</reference>
<dbReference type="Gene3D" id="3.30.70.1430">
    <property type="entry name" value="Multidrug efflux transporter AcrB pore domain"/>
    <property type="match status" value="2"/>
</dbReference>
<evidence type="ECO:0000313" key="3">
    <source>
        <dbReference type="EMBL" id="MBH5321998.1"/>
    </source>
</evidence>
<feature type="transmembrane region" description="Helical" evidence="2">
    <location>
        <begin position="969"/>
        <end position="994"/>
    </location>
</feature>
<protein>
    <submittedName>
        <fullName evidence="3">Efflux RND transporter permease subunit</fullName>
    </submittedName>
</protein>
<sequence>MTEGEDNANENGAPTDDGAPSEDGATDRFGNVSKDRARDRKGVIAFMARNGVAANLLLVFMVVAGVVAYNNIVQEVFAESSLDTIAVTVDYPGATPEEIEESIVQRVEEAVGAIEGVKEITSTANEGSGTVNVELELGTNMSDALDEVKSEVDQIQTFPGDAEEPNVRELTTRQIVMRIALFGDVNERSLKESAYALEDAISGLDDVSYVETSAVRDYRVYADVPQDRLQALNLSLTDVSRIVAASSLDSPAGSIDTETEEVRVRTVGQNYDQQDFEDIVLLSSGDGAILRLSDVATVRDEFEDADLVTRFNDQPMVFVDVYRTSDERVLDVANAVKELLESGQALPQNVNYAIWNDQSLLLEDRLSLLVNNAAIGLLLVLIALTLFLDLRLAFWTAIGIGATFIGAIFILQYAGSSINMFSLFGFILAIGLVVDDAVVVGENIYAERERGRSGMGAAIAGAQRVRIPVIFAVLTTITAFAPLLAVGGTIGKILADIPLVVLAVLFLSLVEALLVLPHHLSHLPASGTAAKNRVTKFFEKLQNAVDKRLKIFVNGPLDRALNVSIKMPFLVLSCALAVLILFFAMIPGGIIKASFFPDIEGDRVTARLEMPAGTTIERTAEVVERIEAAGDRAIARFYDGEVTEAPFIEGIFSSTGLQQVQGGPDGLRSTFRPSLADVEIGLISATDRDISATELEEAWREELGPVPEARSFTISSSLLEVGDPVNVQVSHPENAVLDQIAERIVAELQTVAGVFDIESDQDAGMREIELRLKPEARTLGVTLQDVAGQVRAAFFGAEAVRVQRGREDVRVYVRLPESERDSVADIERFRIRVPGGFTSVGAIADASFTEAPSVIRREDGRRIVTITGDVDEDVITGQEASTVLEQDILPAITADYPGMRYSLGGEQEEQQESFGDLGAAFGLALIVIYALLAIPFKSYTQPLIIMAAIPFGLVGALFGHLLLGIPVGILSMFGIVALSGVIINGSLVLIDFLNENLDEGMAPEDAMMAAAKSRFRPIMLTAVTTFLGVAPITFETSVQAQFLIPMSASLGFGVLIGTILLMLVIPALAMIHMRAKKRVNLALGRDDPYPELTLAY</sequence>
<keyword evidence="4" id="KW-1185">Reference proteome</keyword>
<keyword evidence="2" id="KW-0812">Transmembrane</keyword>
<feature type="transmembrane region" description="Helical" evidence="2">
    <location>
        <begin position="394"/>
        <end position="414"/>
    </location>
</feature>
<dbReference type="EMBL" id="JAEANY010000001">
    <property type="protein sequence ID" value="MBH5321998.1"/>
    <property type="molecule type" value="Genomic_DNA"/>
</dbReference>
<evidence type="ECO:0000313" key="4">
    <source>
        <dbReference type="Proteomes" id="UP000602442"/>
    </source>
</evidence>
<dbReference type="Pfam" id="PF00873">
    <property type="entry name" value="ACR_tran"/>
    <property type="match status" value="1"/>
</dbReference>
<dbReference type="SUPFAM" id="SSF82714">
    <property type="entry name" value="Multidrug efflux transporter AcrB TolC docking domain, DN and DC subdomains"/>
    <property type="match status" value="2"/>
</dbReference>
<dbReference type="PANTHER" id="PTHR32063">
    <property type="match status" value="1"/>
</dbReference>
<feature type="transmembrane region" description="Helical" evidence="2">
    <location>
        <begin position="467"/>
        <end position="491"/>
    </location>
</feature>
<dbReference type="InterPro" id="IPR027463">
    <property type="entry name" value="AcrB_DN_DC_subdom"/>
</dbReference>
<evidence type="ECO:0000256" key="2">
    <source>
        <dbReference type="SAM" id="Phobius"/>
    </source>
</evidence>
<organism evidence="3 4">
    <name type="scientific">Aurantiacibacter sediminis</name>
    <dbReference type="NCBI Taxonomy" id="2793064"/>
    <lineage>
        <taxon>Bacteria</taxon>
        <taxon>Pseudomonadati</taxon>
        <taxon>Pseudomonadota</taxon>
        <taxon>Alphaproteobacteria</taxon>
        <taxon>Sphingomonadales</taxon>
        <taxon>Erythrobacteraceae</taxon>
        <taxon>Aurantiacibacter</taxon>
    </lineage>
</organism>
<dbReference type="Gene3D" id="3.30.70.1440">
    <property type="entry name" value="Multidrug efflux transporter AcrB pore domain"/>
    <property type="match status" value="1"/>
</dbReference>
<dbReference type="Gene3D" id="3.30.70.1320">
    <property type="entry name" value="Multidrug efflux transporter AcrB pore domain like"/>
    <property type="match status" value="1"/>
</dbReference>
<dbReference type="PANTHER" id="PTHR32063:SF33">
    <property type="entry name" value="RND SUPERFAMILY EFFLUX PUMP PERMEASE COMPONENT"/>
    <property type="match status" value="1"/>
</dbReference>
<dbReference type="Gene3D" id="3.30.2090.10">
    <property type="entry name" value="Multidrug efflux transporter AcrB TolC docking domain, DN and DC subdomains"/>
    <property type="match status" value="2"/>
</dbReference>
<keyword evidence="2" id="KW-1133">Transmembrane helix</keyword>
<dbReference type="Gene3D" id="1.20.1640.10">
    <property type="entry name" value="Multidrug efflux transporter AcrB transmembrane domain"/>
    <property type="match status" value="2"/>
</dbReference>
<dbReference type="SUPFAM" id="SSF82866">
    <property type="entry name" value="Multidrug efflux transporter AcrB transmembrane domain"/>
    <property type="match status" value="2"/>
</dbReference>
<feature type="transmembrane region" description="Helical" evidence="2">
    <location>
        <begin position="1046"/>
        <end position="1071"/>
    </location>
</feature>
<feature type="transmembrane region" description="Helical" evidence="2">
    <location>
        <begin position="943"/>
        <end position="963"/>
    </location>
</feature>
<dbReference type="Proteomes" id="UP000602442">
    <property type="component" value="Unassembled WGS sequence"/>
</dbReference>
<evidence type="ECO:0000256" key="1">
    <source>
        <dbReference type="SAM" id="MobiDB-lite"/>
    </source>
</evidence>
<dbReference type="SUPFAM" id="SSF82693">
    <property type="entry name" value="Multidrug efflux transporter AcrB pore domain, PN1, PN2, PC1 and PC2 subdomains"/>
    <property type="match status" value="3"/>
</dbReference>
<dbReference type="InterPro" id="IPR001036">
    <property type="entry name" value="Acrflvin-R"/>
</dbReference>
<keyword evidence="2" id="KW-0472">Membrane</keyword>
<gene>
    <name evidence="3" type="ORF">I5L03_05315</name>
</gene>
<feature type="transmembrane region" description="Helical" evidence="2">
    <location>
        <begin position="917"/>
        <end position="936"/>
    </location>
</feature>
<feature type="transmembrane region" description="Helical" evidence="2">
    <location>
        <begin position="43"/>
        <end position="69"/>
    </location>
</feature>
<feature type="transmembrane region" description="Helical" evidence="2">
    <location>
        <begin position="1015"/>
        <end position="1034"/>
    </location>
</feature>
<dbReference type="RefSeq" id="WP_197920630.1">
    <property type="nucleotide sequence ID" value="NZ_CAWPTA010000006.1"/>
</dbReference>
<feature type="transmembrane region" description="Helical" evidence="2">
    <location>
        <begin position="569"/>
        <end position="590"/>
    </location>
</feature>
<feature type="region of interest" description="Disordered" evidence="1">
    <location>
        <begin position="1"/>
        <end position="33"/>
    </location>
</feature>